<evidence type="ECO:0000313" key="6">
    <source>
        <dbReference type="Proteomes" id="UP001390339"/>
    </source>
</evidence>
<feature type="region of interest" description="Disordered" evidence="4">
    <location>
        <begin position="803"/>
        <end position="859"/>
    </location>
</feature>
<evidence type="ECO:0000313" key="5">
    <source>
        <dbReference type="EMBL" id="KAK8849077.1"/>
    </source>
</evidence>
<feature type="compositionally biased region" description="Basic residues" evidence="4">
    <location>
        <begin position="827"/>
        <end position="842"/>
    </location>
</feature>
<gene>
    <name evidence="5" type="ORF">PGQ11_015557</name>
</gene>
<feature type="region of interest" description="Disordered" evidence="4">
    <location>
        <begin position="125"/>
        <end position="157"/>
    </location>
</feature>
<keyword evidence="2" id="KW-0809">Transit peptide</keyword>
<protein>
    <submittedName>
        <fullName evidence="5">Mitochondrial ATPase expression-domain-containing protein</fullName>
    </submittedName>
</protein>
<evidence type="ECO:0000256" key="4">
    <source>
        <dbReference type="SAM" id="MobiDB-lite"/>
    </source>
</evidence>
<accession>A0ABR2HN64</accession>
<sequence>MIAASLAVELAGPRLALQCPASRRRPSLVARPTSRCCSPSPNPRPFSHLSSGPPRHPWIHAGTGLSQAKFFHGTATKAAHEAFSEPRLFLGKEEADLLASLQSRYPHVTVPTPVNPFALLKEQISKDQQAAASRTPAKLPQSRDAQADALARDDARVSPRHQRHFTDALDACRQWDSRRLILHLRHIVALPQADLEQAIAALPYTTVWELLRSLDPKQFAKDNDPSDGARISVGMWHILNMDQHMDSYGTRKLFKTLLARMLSLVECVQTNGRPLDPEDYVPLFRAYGTCSDIAGAKKLWDHLFGRTLRRPSPVVLNEYIKVRFLVDPMYYGYDKTRIVVTPRNLHRRGYLRFHASLGRLDRLRFNRQKRAYRFGLDRSSPDVAMSLSRRTRGTGPITRLFKSWIHRRYAFTEEILCDFMKGFARAGSLRFIGMKILPDYFGILTKKDKKTGEITTETVLPNVAKNAKRPRQWTPTARLFQTLVEVYCSNGQLGWAFTLINFISREYKIPIPPEAWFELLEWSHVLSSTPVATAWKMAGWYQQIPSKDATELVWNTMSQPPYNVQPGFDQYAILLRAQIARGRFVKADDPIMDKMRTLYDEQCARYEDAVFAYTAALRDGVRPMTALWIAYQRARFRRQQMWFALSLICKRNLLALRPVTDRSNGVADTRAVVDVPDFVWRNERFVESASTRYRLATGYVHLRDPARPGPISLHVRRIEQPLRIPMKAKGQWTVQIVRPKRWNVLSEHSLAPLKNSRLDPAPLLSGRRDTFRLPKPRNHVQRFVYFKRARQFAAEGRRLEARIQRHLGPESGSQKKSYHLGSEPRRQQKSNRKRGERRRRRRLSMESGHKEEMNSSPEV</sequence>
<reference evidence="5 6" key="1">
    <citation type="journal article" date="2024" name="IMA Fungus">
        <title>Apiospora arundinis, a panoply of carbohydrate-active enzymes and secondary metabolites.</title>
        <authorList>
            <person name="Sorensen T."/>
            <person name="Petersen C."/>
            <person name="Muurmann A.T."/>
            <person name="Christiansen J.V."/>
            <person name="Brundto M.L."/>
            <person name="Overgaard C.K."/>
            <person name="Boysen A.T."/>
            <person name="Wollenberg R.D."/>
            <person name="Larsen T.O."/>
            <person name="Sorensen J.L."/>
            <person name="Nielsen K.L."/>
            <person name="Sondergaard T.E."/>
        </authorList>
    </citation>
    <scope>NUCLEOTIDE SEQUENCE [LARGE SCALE GENOMIC DNA]</scope>
    <source>
        <strain evidence="5 6">AAU 773</strain>
    </source>
</reference>
<evidence type="ECO:0000256" key="3">
    <source>
        <dbReference type="ARBA" id="ARBA00023128"/>
    </source>
</evidence>
<dbReference type="EMBL" id="JAPCWZ010000010">
    <property type="protein sequence ID" value="KAK8849077.1"/>
    <property type="molecule type" value="Genomic_DNA"/>
</dbReference>
<proteinExistence type="predicted"/>
<keyword evidence="3" id="KW-0496">Mitochondrion</keyword>
<dbReference type="InterPro" id="IPR024319">
    <property type="entry name" value="ATPase_expression_mit"/>
</dbReference>
<evidence type="ECO:0000256" key="2">
    <source>
        <dbReference type="ARBA" id="ARBA00022946"/>
    </source>
</evidence>
<organism evidence="5 6">
    <name type="scientific">Apiospora arundinis</name>
    <dbReference type="NCBI Taxonomy" id="335852"/>
    <lineage>
        <taxon>Eukaryota</taxon>
        <taxon>Fungi</taxon>
        <taxon>Dikarya</taxon>
        <taxon>Ascomycota</taxon>
        <taxon>Pezizomycotina</taxon>
        <taxon>Sordariomycetes</taxon>
        <taxon>Xylariomycetidae</taxon>
        <taxon>Amphisphaeriales</taxon>
        <taxon>Apiosporaceae</taxon>
        <taxon>Apiospora</taxon>
    </lineage>
</organism>
<keyword evidence="6" id="KW-1185">Reference proteome</keyword>
<name>A0ABR2HN64_9PEZI</name>
<feature type="compositionally biased region" description="Basic and acidic residues" evidence="4">
    <location>
        <begin position="843"/>
        <end position="853"/>
    </location>
</feature>
<feature type="region of interest" description="Disordered" evidence="4">
    <location>
        <begin position="30"/>
        <end position="55"/>
    </location>
</feature>
<evidence type="ECO:0000256" key="1">
    <source>
        <dbReference type="ARBA" id="ARBA00004173"/>
    </source>
</evidence>
<comment type="caution">
    <text evidence="5">The sequence shown here is derived from an EMBL/GenBank/DDBJ whole genome shotgun (WGS) entry which is preliminary data.</text>
</comment>
<comment type="subcellular location">
    <subcellularLocation>
        <location evidence="1">Mitochondrion</location>
    </subcellularLocation>
</comment>
<dbReference type="Proteomes" id="UP001390339">
    <property type="component" value="Unassembled WGS sequence"/>
</dbReference>
<dbReference type="Pfam" id="PF12921">
    <property type="entry name" value="ATP13"/>
    <property type="match status" value="1"/>
</dbReference>